<keyword evidence="4" id="KW-1003">Cell membrane</keyword>
<reference evidence="9 10" key="1">
    <citation type="submission" date="2018-06" db="EMBL/GenBank/DDBJ databases">
        <authorList>
            <consortium name="Pathogen Informatics"/>
            <person name="Doyle S."/>
        </authorList>
    </citation>
    <scope>NUCLEOTIDE SEQUENCE [LARGE SCALE GENOMIC DNA]</scope>
    <source>
        <strain evidence="9 10">NCTC11679</strain>
    </source>
</reference>
<dbReference type="Proteomes" id="UP000255239">
    <property type="component" value="Unassembled WGS sequence"/>
</dbReference>
<dbReference type="GO" id="GO:0005886">
    <property type="term" value="C:plasma membrane"/>
    <property type="evidence" value="ECO:0007669"/>
    <property type="project" value="UniProtKB-SubCell"/>
</dbReference>
<feature type="transmembrane region" description="Helical" evidence="8">
    <location>
        <begin position="16"/>
        <end position="35"/>
    </location>
</feature>
<dbReference type="GO" id="GO:0022857">
    <property type="term" value="F:transmembrane transporter activity"/>
    <property type="evidence" value="ECO:0007669"/>
    <property type="project" value="InterPro"/>
</dbReference>
<organism evidence="9 10">
    <name type="scientific">Klebsiella pneumoniae</name>
    <dbReference type="NCBI Taxonomy" id="573"/>
    <lineage>
        <taxon>Bacteria</taxon>
        <taxon>Pseudomonadati</taxon>
        <taxon>Pseudomonadota</taxon>
        <taxon>Gammaproteobacteria</taxon>
        <taxon>Enterobacterales</taxon>
        <taxon>Enterobacteriaceae</taxon>
        <taxon>Klebsiella/Raoultella group</taxon>
        <taxon>Klebsiella</taxon>
        <taxon>Klebsiella pneumoniae complex</taxon>
    </lineage>
</organism>
<keyword evidence="6 8" id="KW-1133">Transmembrane helix</keyword>
<dbReference type="PANTHER" id="PTHR30047:SF7">
    <property type="entry name" value="HIGH-AFFINITY CHOLINE TRANSPORT PROTEIN"/>
    <property type="match status" value="1"/>
</dbReference>
<evidence type="ECO:0000256" key="3">
    <source>
        <dbReference type="ARBA" id="ARBA00022448"/>
    </source>
</evidence>
<proteinExistence type="inferred from homology"/>
<dbReference type="InterPro" id="IPR000060">
    <property type="entry name" value="BCCT_transptr"/>
</dbReference>
<evidence type="ECO:0000256" key="1">
    <source>
        <dbReference type="ARBA" id="ARBA00004651"/>
    </source>
</evidence>
<feature type="transmembrane region" description="Helical" evidence="8">
    <location>
        <begin position="55"/>
        <end position="74"/>
    </location>
</feature>
<protein>
    <submittedName>
        <fullName evidence="9">High-affinity choline uptake protein BetT</fullName>
    </submittedName>
</protein>
<evidence type="ECO:0000256" key="5">
    <source>
        <dbReference type="ARBA" id="ARBA00022692"/>
    </source>
</evidence>
<evidence type="ECO:0000256" key="2">
    <source>
        <dbReference type="ARBA" id="ARBA00005658"/>
    </source>
</evidence>
<evidence type="ECO:0000256" key="8">
    <source>
        <dbReference type="SAM" id="Phobius"/>
    </source>
</evidence>
<comment type="similarity">
    <text evidence="2">Belongs to the BCCT transporter (TC 2.A.15) family.</text>
</comment>
<evidence type="ECO:0000313" key="9">
    <source>
        <dbReference type="EMBL" id="STV68060.1"/>
    </source>
</evidence>
<gene>
    <name evidence="9" type="primary">betP_2</name>
    <name evidence="9" type="ORF">NCTC11679_04099</name>
</gene>
<dbReference type="AlphaFoldDB" id="A0A378CD36"/>
<keyword evidence="5 8" id="KW-0812">Transmembrane</keyword>
<evidence type="ECO:0000256" key="7">
    <source>
        <dbReference type="ARBA" id="ARBA00023136"/>
    </source>
</evidence>
<evidence type="ECO:0000256" key="6">
    <source>
        <dbReference type="ARBA" id="ARBA00022989"/>
    </source>
</evidence>
<name>A0A378CD36_KLEPN</name>
<keyword evidence="3" id="KW-0813">Transport</keyword>
<dbReference type="PANTHER" id="PTHR30047">
    <property type="entry name" value="HIGH-AFFINITY CHOLINE TRANSPORT PROTEIN-RELATED"/>
    <property type="match status" value="1"/>
</dbReference>
<comment type="subcellular location">
    <subcellularLocation>
        <location evidence="1">Cell membrane</location>
        <topology evidence="1">Multi-pass membrane protein</topology>
    </subcellularLocation>
</comment>
<keyword evidence="7 8" id="KW-0472">Membrane</keyword>
<sequence length="93" mass="10496">MTDLSQSREKDKINPVVFYTSAGLILLFSLMTIFFRDFSAEWIGRSLDWVSKTFGWYYLLAATLYIVFVVCIACSRFGSVKLGRSSQSPSSAC</sequence>
<dbReference type="EMBL" id="UGMG01000001">
    <property type="protein sequence ID" value="STV68060.1"/>
    <property type="molecule type" value="Genomic_DNA"/>
</dbReference>
<evidence type="ECO:0000256" key="4">
    <source>
        <dbReference type="ARBA" id="ARBA00022475"/>
    </source>
</evidence>
<dbReference type="Pfam" id="PF02028">
    <property type="entry name" value="BCCT"/>
    <property type="match status" value="1"/>
</dbReference>
<evidence type="ECO:0000313" key="10">
    <source>
        <dbReference type="Proteomes" id="UP000255239"/>
    </source>
</evidence>
<accession>A0A378CD36</accession>